<dbReference type="AlphaFoldDB" id="A0A1M4XC85"/>
<gene>
    <name evidence="3" type="ORF">SAMN02745225_01971</name>
</gene>
<dbReference type="PROSITE" id="PS50164">
    <property type="entry name" value="GIY_YIG"/>
    <property type="match status" value="1"/>
</dbReference>
<dbReference type="SUPFAM" id="SSF52540">
    <property type="entry name" value="P-loop containing nucleoside triphosphate hydrolases"/>
    <property type="match status" value="1"/>
</dbReference>
<accession>A0A1M4XC85</accession>
<reference evidence="4" key="1">
    <citation type="submission" date="2016-11" db="EMBL/GenBank/DDBJ databases">
        <authorList>
            <person name="Varghese N."/>
            <person name="Submissions S."/>
        </authorList>
    </citation>
    <scope>NUCLEOTIDE SEQUENCE [LARGE SCALE GENOMIC DNA]</scope>
    <source>
        <strain evidence="4">DSM 19514</strain>
    </source>
</reference>
<keyword evidence="1" id="KW-1133">Transmembrane helix</keyword>
<protein>
    <recommendedName>
        <fullName evidence="2">GIY-YIG domain-containing protein</fullName>
    </recommendedName>
</protein>
<keyword evidence="1" id="KW-0472">Membrane</keyword>
<dbReference type="RefSeq" id="WP_072791927.1">
    <property type="nucleotide sequence ID" value="NZ_FQUL01000037.1"/>
</dbReference>
<evidence type="ECO:0000256" key="1">
    <source>
        <dbReference type="SAM" id="Phobius"/>
    </source>
</evidence>
<dbReference type="Pfam" id="PF09848">
    <property type="entry name" value="SLFN-g3_helicase"/>
    <property type="match status" value="1"/>
</dbReference>
<evidence type="ECO:0000259" key="2">
    <source>
        <dbReference type="PROSITE" id="PS50164"/>
    </source>
</evidence>
<dbReference type="OrthoDB" id="3193269at2"/>
<evidence type="ECO:0000313" key="4">
    <source>
        <dbReference type="Proteomes" id="UP000184295"/>
    </source>
</evidence>
<dbReference type="CDD" id="cd10439">
    <property type="entry name" value="GIY-YIG_COG3410"/>
    <property type="match status" value="1"/>
</dbReference>
<dbReference type="Proteomes" id="UP000184295">
    <property type="component" value="Unassembled WGS sequence"/>
</dbReference>
<dbReference type="EMBL" id="FQUL01000037">
    <property type="protein sequence ID" value="SHE91128.1"/>
    <property type="molecule type" value="Genomic_DNA"/>
</dbReference>
<organism evidence="3 4">
    <name type="scientific">Ferrithrix thermotolerans DSM 19514</name>
    <dbReference type="NCBI Taxonomy" id="1121881"/>
    <lineage>
        <taxon>Bacteria</taxon>
        <taxon>Bacillati</taxon>
        <taxon>Actinomycetota</taxon>
        <taxon>Acidimicrobiia</taxon>
        <taxon>Acidimicrobiales</taxon>
        <taxon>Acidimicrobiaceae</taxon>
        <taxon>Ferrithrix</taxon>
    </lineage>
</organism>
<evidence type="ECO:0000313" key="3">
    <source>
        <dbReference type="EMBL" id="SHE91128.1"/>
    </source>
</evidence>
<dbReference type="InterPro" id="IPR027417">
    <property type="entry name" value="P-loop_NTPase"/>
</dbReference>
<dbReference type="InterPro" id="IPR000305">
    <property type="entry name" value="GIY-YIG_endonuc"/>
</dbReference>
<keyword evidence="1" id="KW-0812">Transmembrane</keyword>
<feature type="transmembrane region" description="Helical" evidence="1">
    <location>
        <begin position="538"/>
        <end position="559"/>
    </location>
</feature>
<dbReference type="STRING" id="1121881.SAMN02745225_01971"/>
<dbReference type="InterPro" id="IPR018647">
    <property type="entry name" value="SLFN_3-like_DNA/RNA_helicase"/>
</dbReference>
<name>A0A1M4XC85_9ACTN</name>
<keyword evidence="4" id="KW-1185">Reference proteome</keyword>
<feature type="domain" description="GIY-YIG" evidence="2">
    <location>
        <begin position="26"/>
        <end position="101"/>
    </location>
</feature>
<proteinExistence type="predicted"/>
<sequence length="573" mass="65848">MTNFEIKLLSLHEVSLWSRADGRHDNWPVVYTLDDGERIYIGESANAVTRMRQHLESEKKRELRSVRVVVGETFNKSACLDLESMLIRLAAAEGRFKVLNRNAGMSEADYYNRQLYQQIFEDIFQALKVEHGLFAKEIDEIKNLSTYKLSPFIPLVEDQCLVMSEMIHALLQKAQYRQSLTAVLLGEPGSGKTVLAIYLMKLLADVQRSGSTSDLDLQSPFGELFVDDIRYLLRSWKVRLVVPQQSLRASIKKVFQRTDGLDATWVMSPFEVGASEDFFDLLIVDETHRLSRRANQASAELNRKFAAITSKLCPDKDFEAVTQLDWIKKKSNHQILMIDPMQSVRPADLPFELQMDVVAEAKKAGTFFHLSSQMRVRAGKDYVGYVRAILSDDEPPSRLHFPDYEFRLFWEFEAMRDAIRAQDSKYGLSRLLAGFAWPWRSKKDKTAYDIVIDGCALRWNTMPTDWIESPNSVNEVGSVHTVQGYDLNYAGVIIGADLYYDENKKRIEVDRQNYFDRKGKEGNKAQGWNVSDEDLRSYVLNIYSILLTRGVIGTYLYVVDDAMRRYISRFADA</sequence>